<evidence type="ECO:0000256" key="2">
    <source>
        <dbReference type="ARBA" id="ARBA00023015"/>
    </source>
</evidence>
<dbReference type="AlphaFoldDB" id="A0A9D1FKP0"/>
<dbReference type="SMART" id="SM00448">
    <property type="entry name" value="REC"/>
    <property type="match status" value="1"/>
</dbReference>
<name>A0A9D1FKP0_9FIRM</name>
<protein>
    <recommendedName>
        <fullName evidence="1">Stage 0 sporulation protein A homolog</fullName>
    </recommendedName>
</protein>
<dbReference type="PROSITE" id="PS00041">
    <property type="entry name" value="HTH_ARAC_FAMILY_1"/>
    <property type="match status" value="1"/>
</dbReference>
<evidence type="ECO:0000256" key="5">
    <source>
        <dbReference type="ARBA" id="ARBA00024867"/>
    </source>
</evidence>
<comment type="function">
    <text evidence="5">May play the central regulatory role in sporulation. It may be an element of the effector pathway responsible for the activation of sporulation genes in response to nutritional stress. Spo0A may act in concert with spo0H (a sigma factor) to control the expression of some genes that are critical to the sporulation process.</text>
</comment>
<organism evidence="9 10">
    <name type="scientific">Candidatus Merdivicinus excrementipullorum</name>
    <dbReference type="NCBI Taxonomy" id="2840867"/>
    <lineage>
        <taxon>Bacteria</taxon>
        <taxon>Bacillati</taxon>
        <taxon>Bacillota</taxon>
        <taxon>Clostridia</taxon>
        <taxon>Eubacteriales</taxon>
        <taxon>Oscillospiraceae</taxon>
        <taxon>Oscillospiraceae incertae sedis</taxon>
        <taxon>Candidatus Merdivicinus</taxon>
    </lineage>
</organism>
<dbReference type="Gene3D" id="1.10.10.60">
    <property type="entry name" value="Homeodomain-like"/>
    <property type="match status" value="2"/>
</dbReference>
<dbReference type="EMBL" id="DVJP01000004">
    <property type="protein sequence ID" value="HIS75237.1"/>
    <property type="molecule type" value="Genomic_DNA"/>
</dbReference>
<evidence type="ECO:0000313" key="9">
    <source>
        <dbReference type="EMBL" id="HIS75237.1"/>
    </source>
</evidence>
<dbReference type="PANTHER" id="PTHR43280:SF28">
    <property type="entry name" value="HTH-TYPE TRANSCRIPTIONAL ACTIVATOR RHAS"/>
    <property type="match status" value="1"/>
</dbReference>
<dbReference type="Pfam" id="PF00072">
    <property type="entry name" value="Response_reg"/>
    <property type="match status" value="1"/>
</dbReference>
<dbReference type="InterPro" id="IPR011006">
    <property type="entry name" value="CheY-like_superfamily"/>
</dbReference>
<dbReference type="SUPFAM" id="SSF46689">
    <property type="entry name" value="Homeodomain-like"/>
    <property type="match status" value="2"/>
</dbReference>
<evidence type="ECO:0000256" key="6">
    <source>
        <dbReference type="PROSITE-ProRule" id="PRU00169"/>
    </source>
</evidence>
<dbReference type="Pfam" id="PF12833">
    <property type="entry name" value="HTH_18"/>
    <property type="match status" value="1"/>
</dbReference>
<reference evidence="9" key="2">
    <citation type="journal article" date="2021" name="PeerJ">
        <title>Extensive microbial diversity within the chicken gut microbiome revealed by metagenomics and culture.</title>
        <authorList>
            <person name="Gilroy R."/>
            <person name="Ravi A."/>
            <person name="Getino M."/>
            <person name="Pursley I."/>
            <person name="Horton D.L."/>
            <person name="Alikhan N.F."/>
            <person name="Baker D."/>
            <person name="Gharbi K."/>
            <person name="Hall N."/>
            <person name="Watson M."/>
            <person name="Adriaenssens E.M."/>
            <person name="Foster-Nyarko E."/>
            <person name="Jarju S."/>
            <person name="Secka A."/>
            <person name="Antonio M."/>
            <person name="Oren A."/>
            <person name="Chaudhuri R.R."/>
            <person name="La Ragione R."/>
            <person name="Hildebrand F."/>
            <person name="Pallen M.J."/>
        </authorList>
    </citation>
    <scope>NUCLEOTIDE SEQUENCE</scope>
    <source>
        <strain evidence="9">CHK199-13235</strain>
    </source>
</reference>
<dbReference type="GO" id="GO:0043565">
    <property type="term" value="F:sequence-specific DNA binding"/>
    <property type="evidence" value="ECO:0007669"/>
    <property type="project" value="InterPro"/>
</dbReference>
<evidence type="ECO:0000259" key="7">
    <source>
        <dbReference type="PROSITE" id="PS01124"/>
    </source>
</evidence>
<gene>
    <name evidence="9" type="ORF">IAB51_00345</name>
</gene>
<keyword evidence="6" id="KW-0597">Phosphoprotein</keyword>
<proteinExistence type="predicted"/>
<evidence type="ECO:0000259" key="8">
    <source>
        <dbReference type="PROSITE" id="PS50110"/>
    </source>
</evidence>
<feature type="modified residue" description="4-aspartylphosphate" evidence="6">
    <location>
        <position position="56"/>
    </location>
</feature>
<accession>A0A9D1FKP0</accession>
<feature type="domain" description="HTH araC/xylS-type" evidence="7">
    <location>
        <begin position="329"/>
        <end position="427"/>
    </location>
</feature>
<dbReference type="InterPro" id="IPR009057">
    <property type="entry name" value="Homeodomain-like_sf"/>
</dbReference>
<dbReference type="Proteomes" id="UP000824002">
    <property type="component" value="Unassembled WGS sequence"/>
</dbReference>
<comment type="caution">
    <text evidence="9">The sequence shown here is derived from an EMBL/GenBank/DDBJ whole genome shotgun (WGS) entry which is preliminary data.</text>
</comment>
<evidence type="ECO:0000256" key="1">
    <source>
        <dbReference type="ARBA" id="ARBA00018672"/>
    </source>
</evidence>
<evidence type="ECO:0000256" key="3">
    <source>
        <dbReference type="ARBA" id="ARBA00023125"/>
    </source>
</evidence>
<dbReference type="PROSITE" id="PS50110">
    <property type="entry name" value="RESPONSE_REGULATORY"/>
    <property type="match status" value="1"/>
</dbReference>
<sequence>MLKTLIVDDEKLVRSELRRLIDWESYHIEIIGEAENGRAALHFLEEHPDTDLMFSDLTMPGISGIEFLERVRKDYPKVRIVVMTMHQDFDFVQQALRLGAVDYITKTQIERQNFGSILKNLLKRLASLPGETCCETDELTVCVNLDPGQPFHKGDALQKLAENMWLLPTGEEPPAAPQIICLKMTGVFGQSFRQLTGQIKKYLNTRLFYLYKPECKCYFCQEGELLERPDERDQTAALMKGSEWLMQDKAFQEILQKIPEMRMTREELVVFLYQPYLFCASYLHLTPTDYFTQTENLTWWYQWVQWLKKLRSDTAACLCPQDSSVYSIHKAMDYIQTNYMKDISLSDILEIAAMSKSRFSQLFKEQTGLTFGDYLKQLRIQQAQKLLANTKISISSVGVQVGYPDDRNFRRIFLETTGYTPAHYRKKNQT</sequence>
<dbReference type="InterPro" id="IPR018062">
    <property type="entry name" value="HTH_AraC-typ_CS"/>
</dbReference>
<dbReference type="GO" id="GO:0000160">
    <property type="term" value="P:phosphorelay signal transduction system"/>
    <property type="evidence" value="ECO:0007669"/>
    <property type="project" value="InterPro"/>
</dbReference>
<keyword evidence="2" id="KW-0805">Transcription regulation</keyword>
<keyword evidence="3" id="KW-0238">DNA-binding</keyword>
<evidence type="ECO:0000256" key="4">
    <source>
        <dbReference type="ARBA" id="ARBA00023163"/>
    </source>
</evidence>
<keyword evidence="4" id="KW-0804">Transcription</keyword>
<reference evidence="9" key="1">
    <citation type="submission" date="2020-10" db="EMBL/GenBank/DDBJ databases">
        <authorList>
            <person name="Gilroy R."/>
        </authorList>
    </citation>
    <scope>NUCLEOTIDE SEQUENCE</scope>
    <source>
        <strain evidence="9">CHK199-13235</strain>
    </source>
</reference>
<dbReference type="SUPFAM" id="SSF52172">
    <property type="entry name" value="CheY-like"/>
    <property type="match status" value="1"/>
</dbReference>
<dbReference type="CDD" id="cd17536">
    <property type="entry name" value="REC_YesN-like"/>
    <property type="match status" value="1"/>
</dbReference>
<dbReference type="InterPro" id="IPR001789">
    <property type="entry name" value="Sig_transdc_resp-reg_receiver"/>
</dbReference>
<dbReference type="InterPro" id="IPR018060">
    <property type="entry name" value="HTH_AraC"/>
</dbReference>
<dbReference type="GO" id="GO:0003700">
    <property type="term" value="F:DNA-binding transcription factor activity"/>
    <property type="evidence" value="ECO:0007669"/>
    <property type="project" value="InterPro"/>
</dbReference>
<dbReference type="PANTHER" id="PTHR43280">
    <property type="entry name" value="ARAC-FAMILY TRANSCRIPTIONAL REGULATOR"/>
    <property type="match status" value="1"/>
</dbReference>
<dbReference type="SMART" id="SM00342">
    <property type="entry name" value="HTH_ARAC"/>
    <property type="match status" value="1"/>
</dbReference>
<dbReference type="Gene3D" id="3.40.50.2300">
    <property type="match status" value="1"/>
</dbReference>
<evidence type="ECO:0000313" key="10">
    <source>
        <dbReference type="Proteomes" id="UP000824002"/>
    </source>
</evidence>
<dbReference type="PROSITE" id="PS01124">
    <property type="entry name" value="HTH_ARAC_FAMILY_2"/>
    <property type="match status" value="1"/>
</dbReference>
<feature type="domain" description="Response regulatory" evidence="8">
    <location>
        <begin position="3"/>
        <end position="121"/>
    </location>
</feature>